<comment type="caution">
    <text evidence="1">The sequence shown here is derived from an EMBL/GenBank/DDBJ whole genome shotgun (WGS) entry which is preliminary data.</text>
</comment>
<evidence type="ECO:0000313" key="2">
    <source>
        <dbReference type="Proteomes" id="UP000466345"/>
    </source>
</evidence>
<evidence type="ECO:0008006" key="3">
    <source>
        <dbReference type="Google" id="ProtNLM"/>
    </source>
</evidence>
<evidence type="ECO:0000313" key="1">
    <source>
        <dbReference type="EMBL" id="MQY11073.1"/>
    </source>
</evidence>
<name>A0A7K0CCE1_9ACTN</name>
<dbReference type="EMBL" id="WEGJ01000002">
    <property type="protein sequence ID" value="MQY11073.1"/>
    <property type="molecule type" value="Genomic_DNA"/>
</dbReference>
<protein>
    <recommendedName>
        <fullName evidence="3">Nucleotidyltransferase family protein</fullName>
    </recommendedName>
</protein>
<proteinExistence type="predicted"/>
<keyword evidence="2" id="KW-1185">Reference proteome</keyword>
<accession>A0A7K0CCE1</accession>
<gene>
    <name evidence="1" type="ORF">SRB5_11870</name>
</gene>
<reference evidence="1 2" key="1">
    <citation type="submission" date="2019-10" db="EMBL/GenBank/DDBJ databases">
        <title>Streptomyces smaragdinus sp. nov. and Streptomyces fabii sp. nov., isolated from the gut of fungus growing-termite Macrotermes natalensis.</title>
        <authorList>
            <person name="Schwitalla J."/>
            <person name="Benndorf R."/>
            <person name="Martin K."/>
            <person name="De Beer W."/>
            <person name="Kaster A.-K."/>
            <person name="Vollmers J."/>
            <person name="Poulsen M."/>
            <person name="Beemelmanns C."/>
        </authorList>
    </citation>
    <scope>NUCLEOTIDE SEQUENCE [LARGE SCALE GENOMIC DNA]</scope>
    <source>
        <strain evidence="1 2">RB5</strain>
    </source>
</reference>
<organism evidence="1 2">
    <name type="scientific">Streptomyces smaragdinus</name>
    <dbReference type="NCBI Taxonomy" id="2585196"/>
    <lineage>
        <taxon>Bacteria</taxon>
        <taxon>Bacillati</taxon>
        <taxon>Actinomycetota</taxon>
        <taxon>Actinomycetes</taxon>
        <taxon>Kitasatosporales</taxon>
        <taxon>Streptomycetaceae</taxon>
        <taxon>Streptomyces</taxon>
    </lineage>
</organism>
<dbReference type="AlphaFoldDB" id="A0A7K0CCE1"/>
<sequence length="156" mass="16374">MVGTFATDGALGFDPFPFLRALHEAGSGAVVVGQVAGIMHGSAELTGDLDLLWDGTRAQADALRAALTATGCADLPDLNRPQAAYQVVGAGGDLCTPDLPWGGMDVASCLVRAVSARDPAGFNVLYADLDDLILMRRSIGRPKDHRRADELEALRL</sequence>
<dbReference type="Proteomes" id="UP000466345">
    <property type="component" value="Unassembled WGS sequence"/>
</dbReference>